<evidence type="ECO:0000313" key="1">
    <source>
        <dbReference type="EMBL" id="TYT25208.1"/>
    </source>
</evidence>
<keyword evidence="2" id="KW-1185">Reference proteome</keyword>
<dbReference type="EMBL" id="VTFT01000001">
    <property type="protein sequence ID" value="TYT25208.1"/>
    <property type="molecule type" value="Genomic_DNA"/>
</dbReference>
<proteinExistence type="predicted"/>
<accession>A0A5D4XKI3</accession>
<reference evidence="1 2" key="1">
    <citation type="submission" date="2019-08" db="EMBL/GenBank/DDBJ databases">
        <title>Luteimonas viscosus sp. nov., isolated from soil of a sunflower field.</title>
        <authorList>
            <person name="Jianli Z."/>
            <person name="Ying Z."/>
        </authorList>
    </citation>
    <scope>NUCLEOTIDE SEQUENCE [LARGE SCALE GENOMIC DNA]</scope>
    <source>
        <strain evidence="1 2">XBU10</strain>
    </source>
</reference>
<dbReference type="Proteomes" id="UP000324973">
    <property type="component" value="Unassembled WGS sequence"/>
</dbReference>
<comment type="caution">
    <text evidence="1">The sequence shown here is derived from an EMBL/GenBank/DDBJ whole genome shotgun (WGS) entry which is preliminary data.</text>
</comment>
<sequence length="277" mass="28696">MLALAIAPELFGAPAIGLDARLLPGAIEALGGVAAVGSPLALRRASGLATGLLQAFALLSLAQGPGIVAPGLVALRLHPARVAAGSASLGSGLHPLHAVLVVALLFALRRLRPLPPRRVFALAGSFALVPRLLDARARLLLCLLFTTWDEPGGRAIGLFAYPSLRPRGDPALRLRAICAIRRRRTLLRLRALRTDSVGVVASRGGVRATRFLAGLPRIVAIASCVLCAGGKRRGQCHADRQRGAEDAEGRIEVPHGAAPADALVGTSPVSIATMNAF</sequence>
<organism evidence="1 2">
    <name type="scientific">Luteimonas viscosa</name>
    <dbReference type="NCBI Taxonomy" id="1132694"/>
    <lineage>
        <taxon>Bacteria</taxon>
        <taxon>Pseudomonadati</taxon>
        <taxon>Pseudomonadota</taxon>
        <taxon>Gammaproteobacteria</taxon>
        <taxon>Lysobacterales</taxon>
        <taxon>Lysobacteraceae</taxon>
        <taxon>Luteimonas</taxon>
    </lineage>
</organism>
<evidence type="ECO:0000313" key="2">
    <source>
        <dbReference type="Proteomes" id="UP000324973"/>
    </source>
</evidence>
<name>A0A5D4XKI3_9GAMM</name>
<protein>
    <submittedName>
        <fullName evidence="1">Uncharacterized protein</fullName>
    </submittedName>
</protein>
<gene>
    <name evidence="1" type="ORF">FZO89_02365</name>
</gene>
<dbReference type="AlphaFoldDB" id="A0A5D4XKI3"/>